<comment type="subunit">
    <text evidence="5">Monomer. Heterodimer consisting of two non-identical subunits: a glutamine amidotransferase subunit (PabA) and a aminodeoxychorismate synthase subunit (PabB).</text>
</comment>
<dbReference type="InterPro" id="IPR029062">
    <property type="entry name" value="Class_I_gatase-like"/>
</dbReference>
<dbReference type="SUPFAM" id="SSF52317">
    <property type="entry name" value="Class I glutamine amidotransferase-like"/>
    <property type="match status" value="1"/>
</dbReference>
<dbReference type="PRINTS" id="PR00096">
    <property type="entry name" value="GATASE"/>
</dbReference>
<dbReference type="RefSeq" id="WP_013516873.1">
    <property type="nucleotide sequence ID" value="NC_014909.2"/>
</dbReference>
<dbReference type="InterPro" id="IPR050472">
    <property type="entry name" value="Anth_synth/Amidotransfase"/>
</dbReference>
<gene>
    <name evidence="10" type="primary">pabA</name>
    <name evidence="10" type="ordered locus">BVAF_570</name>
</gene>
<dbReference type="GO" id="GO:0000162">
    <property type="term" value="P:L-tryptophan biosynthetic process"/>
    <property type="evidence" value="ECO:0007669"/>
    <property type="project" value="TreeGrafter"/>
</dbReference>
<evidence type="ECO:0000256" key="3">
    <source>
        <dbReference type="ARBA" id="ARBA00022962"/>
    </source>
</evidence>
<evidence type="ECO:0000256" key="1">
    <source>
        <dbReference type="ARBA" id="ARBA00005009"/>
    </source>
</evidence>
<dbReference type="NCBIfam" id="TIGR00566">
    <property type="entry name" value="trpG_papA"/>
    <property type="match status" value="1"/>
</dbReference>
<comment type="pathway">
    <text evidence="1">Cofactor biosynthesis; tetrahydrofolate biosynthesis; 4-aminobenzoate from chorismate: step 1/2.</text>
</comment>
<dbReference type="PANTHER" id="PTHR43418:SF4">
    <property type="entry name" value="MULTIFUNCTIONAL TRYPTOPHAN BIOSYNTHESIS PROTEIN"/>
    <property type="match status" value="1"/>
</dbReference>
<dbReference type="MEROPS" id="C26.955"/>
<dbReference type="OrthoDB" id="9806430at2"/>
<evidence type="ECO:0000256" key="2">
    <source>
        <dbReference type="ARBA" id="ARBA00022909"/>
    </source>
</evidence>
<dbReference type="PRINTS" id="PR00099">
    <property type="entry name" value="CPSGATASE"/>
</dbReference>
<evidence type="ECO:0000256" key="8">
    <source>
        <dbReference type="ARBA" id="ARBA00078909"/>
    </source>
</evidence>
<dbReference type="InterPro" id="IPR017926">
    <property type="entry name" value="GATASE"/>
</dbReference>
<protein>
    <recommendedName>
        <fullName evidence="6">Aminodeoxychorismate synthase component 2</fullName>
    </recommendedName>
    <alternativeName>
        <fullName evidence="8">4-amino-4-deoxychorismate synthase component 2</fullName>
    </alternativeName>
    <alternativeName>
        <fullName evidence="7">Aminodeoxychorismate synthase, glutamine amidotransferase component</fullName>
    </alternativeName>
</protein>
<dbReference type="Gene3D" id="3.40.50.880">
    <property type="match status" value="1"/>
</dbReference>
<accession>E8Q6H9</accession>
<dbReference type="HOGENOM" id="CLU_014340_1_2_6"/>
<dbReference type="InterPro" id="IPR006221">
    <property type="entry name" value="TrpG/PapA_dom"/>
</dbReference>
<dbReference type="GO" id="GO:0004049">
    <property type="term" value="F:anthranilate synthase activity"/>
    <property type="evidence" value="ECO:0007669"/>
    <property type="project" value="TreeGrafter"/>
</dbReference>
<proteinExistence type="predicted"/>
<name>E8Q6H9_BLOVB</name>
<evidence type="ECO:0000256" key="4">
    <source>
        <dbReference type="ARBA" id="ARBA00053037"/>
    </source>
</evidence>
<reference evidence="10 11" key="1">
    <citation type="journal article" date="2010" name="BMC Genomics">
        <title>Unprecedented loss of ammonia assimilation capability in a urease-encoding bacterial mutualist.</title>
        <authorList>
            <person name="Williams L.E."/>
            <person name="Wernegreen J.J."/>
        </authorList>
    </citation>
    <scope>NUCLEOTIDE SEQUENCE [LARGE SCALE GENOMIC DNA]</scope>
    <source>
        <strain evidence="10 11">BVAF</strain>
    </source>
</reference>
<sequence>MNKILIIDNYDSFTWNLYQYFREMGGMVEVRRHDSISVLDLDHLTPDRLVISPGPGTPGNSGISLQALSYFCNRIPIFGVCLGHQVIAQFFGAKLKCAQSIMHGKSSIISHNNKGVFCGLMQSLRVIRYHSLVVDLNSVPVSLEITAWSTCSSSQGREIMGIRHRSLLIEGVQFHPESVLTEQGYEMLFNFMLY</sequence>
<evidence type="ECO:0000256" key="5">
    <source>
        <dbReference type="ARBA" id="ARBA00062013"/>
    </source>
</evidence>
<organism evidence="10 11">
    <name type="scientific">Blochmanniella vafra (strain BVAF)</name>
    <dbReference type="NCBI Taxonomy" id="859654"/>
    <lineage>
        <taxon>Bacteria</taxon>
        <taxon>Pseudomonadati</taxon>
        <taxon>Pseudomonadota</taxon>
        <taxon>Gammaproteobacteria</taxon>
        <taxon>Enterobacterales</taxon>
        <taxon>Enterobacteriaceae</taxon>
        <taxon>ant endosymbionts</taxon>
        <taxon>Candidatus Blochmanniella</taxon>
    </lineage>
</organism>
<dbReference type="PROSITE" id="PS51273">
    <property type="entry name" value="GATASE_TYPE_1"/>
    <property type="match status" value="1"/>
</dbReference>
<dbReference type="KEGG" id="bva:BVAF_570"/>
<dbReference type="EMBL" id="CP002189">
    <property type="protein sequence ID" value="ADV33948.1"/>
    <property type="molecule type" value="Genomic_DNA"/>
</dbReference>
<dbReference type="Proteomes" id="UP000007464">
    <property type="component" value="Chromosome"/>
</dbReference>
<keyword evidence="2" id="KW-0289">Folate biosynthesis</keyword>
<comment type="function">
    <text evidence="4">Part of a heterodimeric complex that catalyzes the two-step biosynthesis of 4-amino-4-deoxychorismate (ADC), a precursor of p-aminobenzoate (PABA) and tetrahydrofolate. In the first step, a glutamine amidotransferase (PabA) generates ammonia as a substrate that, along with chorismate, is used in the second step, catalyzed by aminodeoxychorismate synthase (PabB) to produce ADC. PabA converts glutamine into glutamate only in the presence of stoichiometric amounts of PabB.</text>
</comment>
<dbReference type="CDD" id="cd01743">
    <property type="entry name" value="GATase1_Anthranilate_Synthase"/>
    <property type="match status" value="1"/>
</dbReference>
<dbReference type="GO" id="GO:0046820">
    <property type="term" value="F:4-amino-4-deoxychorismate synthase activity"/>
    <property type="evidence" value="ECO:0007669"/>
    <property type="project" value="TreeGrafter"/>
</dbReference>
<dbReference type="GO" id="GO:0005829">
    <property type="term" value="C:cytosol"/>
    <property type="evidence" value="ECO:0007669"/>
    <property type="project" value="TreeGrafter"/>
</dbReference>
<dbReference type="PANTHER" id="PTHR43418">
    <property type="entry name" value="MULTIFUNCTIONAL TRYPTOPHAN BIOSYNTHESIS PROTEIN-RELATED"/>
    <property type="match status" value="1"/>
</dbReference>
<dbReference type="Pfam" id="PF00117">
    <property type="entry name" value="GATase"/>
    <property type="match status" value="1"/>
</dbReference>
<dbReference type="FunFam" id="3.40.50.880:FF:000003">
    <property type="entry name" value="Anthranilate synthase component II"/>
    <property type="match status" value="1"/>
</dbReference>
<dbReference type="GO" id="GO:0046654">
    <property type="term" value="P:tetrahydrofolate biosynthetic process"/>
    <property type="evidence" value="ECO:0007669"/>
    <property type="project" value="TreeGrafter"/>
</dbReference>
<evidence type="ECO:0000313" key="10">
    <source>
        <dbReference type="EMBL" id="ADV33948.1"/>
    </source>
</evidence>
<keyword evidence="3 10" id="KW-0315">Glutamine amidotransferase</keyword>
<evidence type="ECO:0000256" key="6">
    <source>
        <dbReference type="ARBA" id="ARBA00070460"/>
    </source>
</evidence>
<dbReference type="PRINTS" id="PR00097">
    <property type="entry name" value="ANTSNTHASEII"/>
</dbReference>
<evidence type="ECO:0000259" key="9">
    <source>
        <dbReference type="Pfam" id="PF00117"/>
    </source>
</evidence>
<dbReference type="GO" id="GO:0046656">
    <property type="term" value="P:folic acid biosynthetic process"/>
    <property type="evidence" value="ECO:0007669"/>
    <property type="project" value="UniProtKB-KW"/>
</dbReference>
<dbReference type="AlphaFoldDB" id="E8Q6H9"/>
<keyword evidence="11" id="KW-1185">Reference proteome</keyword>
<feature type="domain" description="Glutamine amidotransferase" evidence="9">
    <location>
        <begin position="5"/>
        <end position="192"/>
    </location>
</feature>
<dbReference type="STRING" id="859654.BVAF_570"/>
<evidence type="ECO:0000256" key="7">
    <source>
        <dbReference type="ARBA" id="ARBA00075800"/>
    </source>
</evidence>
<evidence type="ECO:0000313" key="11">
    <source>
        <dbReference type="Proteomes" id="UP000007464"/>
    </source>
</evidence>